<feature type="transmembrane region" description="Helical" evidence="7">
    <location>
        <begin position="353"/>
        <end position="382"/>
    </location>
</feature>
<evidence type="ECO:0000256" key="5">
    <source>
        <dbReference type="ARBA" id="ARBA00022989"/>
    </source>
</evidence>
<evidence type="ECO:0000256" key="4">
    <source>
        <dbReference type="ARBA" id="ARBA00022692"/>
    </source>
</evidence>
<evidence type="ECO:0000259" key="8">
    <source>
        <dbReference type="Pfam" id="PF06808"/>
    </source>
</evidence>
<evidence type="ECO:0000256" key="6">
    <source>
        <dbReference type="ARBA" id="ARBA00023136"/>
    </source>
</evidence>
<feature type="transmembrane region" description="Helical" evidence="7">
    <location>
        <begin position="211"/>
        <end position="232"/>
    </location>
</feature>
<keyword evidence="5 7" id="KW-1133">Transmembrane helix</keyword>
<evidence type="ECO:0000256" key="3">
    <source>
        <dbReference type="ARBA" id="ARBA00022519"/>
    </source>
</evidence>
<dbReference type="Pfam" id="PF06808">
    <property type="entry name" value="DctM"/>
    <property type="match status" value="1"/>
</dbReference>
<proteinExistence type="predicted"/>
<reference evidence="9 10" key="1">
    <citation type="submission" date="2017-10" db="EMBL/GenBank/DDBJ databases">
        <title>Novel microbial diversity and functional potential in the marine mammal oral microbiome.</title>
        <authorList>
            <person name="Dudek N.K."/>
            <person name="Sun C.L."/>
            <person name="Burstein D."/>
            <person name="Kantor R.S."/>
            <person name="Aliaga Goltsman D.S."/>
            <person name="Bik E.M."/>
            <person name="Thomas B.C."/>
            <person name="Banfield J.F."/>
            <person name="Relman D.A."/>
        </authorList>
    </citation>
    <scope>NUCLEOTIDE SEQUENCE [LARGE SCALE GENOMIC DNA]</scope>
    <source>
        <strain evidence="9">DOLZORAL124_49_17</strain>
    </source>
</reference>
<sequence>MIFILFGVFLLTLFSGFPIAFCLGLSSLSYVLFTDIPLAIIPQKIYAGIDVFVLLCIPGFILAGNLMNRGGITDRIIDFSNAVLGHIRGGLGLANVGASMIFAGISGTAVADTASIGAVMIPGMAKKGYEVDFSCAVTASSSTIGPIIPPSLPMIIAGTLTGLSVAKLFIAGAIPGILLGVGLMAVSYGISVKRQHPKGRRQSLRAIFQKFIGAFWALFMTVVILVGIVGGIFTPTEASVVAVLYAVFVGLFIYRDLNLREIPSILIETAVTSSSLMVLVGLANLFGWILTSEQIPQAIAEGMLSVTQNKYAILLLINLLLLFVGTFMETIAALIILFPVLLKVAVSVGVDPIHFAIIAVLNLMIGLTTPPVGVCLFVASSIGKIPLGKMSRAILPFLAVSLLVLLLVTYVPQFSLLLPQLVFSR</sequence>
<dbReference type="NCBIfam" id="TIGR00786">
    <property type="entry name" value="dctM"/>
    <property type="match status" value="1"/>
</dbReference>
<evidence type="ECO:0000313" key="10">
    <source>
        <dbReference type="Proteomes" id="UP000229740"/>
    </source>
</evidence>
<dbReference type="AlphaFoldDB" id="A0A2G6E309"/>
<dbReference type="PANTHER" id="PTHR33362:SF3">
    <property type="entry name" value="SIALIC ACID TRAP TRANSPORTER PERMEASE PROTEIN SIAT"/>
    <property type="match status" value="1"/>
</dbReference>
<dbReference type="PIRSF" id="PIRSF006066">
    <property type="entry name" value="HI0050"/>
    <property type="match status" value="1"/>
</dbReference>
<dbReference type="EMBL" id="PDPS01000034">
    <property type="protein sequence ID" value="PID56456.1"/>
    <property type="molecule type" value="Genomic_DNA"/>
</dbReference>
<protein>
    <submittedName>
        <fullName evidence="9">C4-dicarboxylate ABC transporter permease</fullName>
    </submittedName>
</protein>
<feature type="transmembrane region" description="Helical" evidence="7">
    <location>
        <begin position="168"/>
        <end position="190"/>
    </location>
</feature>
<feature type="transmembrane region" description="Helical" evidence="7">
    <location>
        <begin position="238"/>
        <end position="254"/>
    </location>
</feature>
<comment type="caution">
    <text evidence="9">The sequence shown here is derived from an EMBL/GenBank/DDBJ whole genome shotgun (WGS) entry which is preliminary data.</text>
</comment>
<evidence type="ECO:0000256" key="1">
    <source>
        <dbReference type="ARBA" id="ARBA00004429"/>
    </source>
</evidence>
<keyword evidence="4 7" id="KW-0812">Transmembrane</keyword>
<dbReference type="PANTHER" id="PTHR33362">
    <property type="entry name" value="SIALIC ACID TRAP TRANSPORTER PERMEASE PROTEIN SIAT-RELATED"/>
    <property type="match status" value="1"/>
</dbReference>
<feature type="domain" description="TRAP C4-dicarboxylate transport system permease DctM subunit" evidence="8">
    <location>
        <begin position="6"/>
        <end position="414"/>
    </location>
</feature>
<dbReference type="InterPro" id="IPR010656">
    <property type="entry name" value="DctM"/>
</dbReference>
<evidence type="ECO:0000256" key="7">
    <source>
        <dbReference type="SAM" id="Phobius"/>
    </source>
</evidence>
<name>A0A2G6E309_9BACT</name>
<accession>A0A2G6E309</accession>
<keyword evidence="6 7" id="KW-0472">Membrane</keyword>
<dbReference type="InterPro" id="IPR004681">
    <property type="entry name" value="TRAP_DctM"/>
</dbReference>
<feature type="transmembrane region" description="Helical" evidence="7">
    <location>
        <begin position="311"/>
        <end position="341"/>
    </location>
</feature>
<evidence type="ECO:0000256" key="2">
    <source>
        <dbReference type="ARBA" id="ARBA00022475"/>
    </source>
</evidence>
<dbReference type="GO" id="GO:0022857">
    <property type="term" value="F:transmembrane transporter activity"/>
    <property type="evidence" value="ECO:0007669"/>
    <property type="project" value="TreeGrafter"/>
</dbReference>
<organism evidence="9 10">
    <name type="scientific">candidate division KSB3 bacterium</name>
    <dbReference type="NCBI Taxonomy" id="2044937"/>
    <lineage>
        <taxon>Bacteria</taxon>
        <taxon>candidate division KSB3</taxon>
    </lineage>
</organism>
<keyword evidence="3" id="KW-0997">Cell inner membrane</keyword>
<evidence type="ECO:0000313" key="9">
    <source>
        <dbReference type="EMBL" id="PID56456.1"/>
    </source>
</evidence>
<dbReference type="GO" id="GO:0005886">
    <property type="term" value="C:plasma membrane"/>
    <property type="evidence" value="ECO:0007669"/>
    <property type="project" value="UniProtKB-SubCell"/>
</dbReference>
<feature type="transmembrane region" description="Helical" evidence="7">
    <location>
        <begin position="394"/>
        <end position="418"/>
    </location>
</feature>
<dbReference type="Proteomes" id="UP000229740">
    <property type="component" value="Unassembled WGS sequence"/>
</dbReference>
<gene>
    <name evidence="9" type="ORF">CSB45_11435</name>
</gene>
<comment type="subcellular location">
    <subcellularLocation>
        <location evidence="1">Cell inner membrane</location>
        <topology evidence="1">Multi-pass membrane protein</topology>
    </subcellularLocation>
</comment>
<keyword evidence="2" id="KW-1003">Cell membrane</keyword>
<feature type="transmembrane region" description="Helical" evidence="7">
    <location>
        <begin position="46"/>
        <end position="67"/>
    </location>
</feature>